<accession>A0A6I5A3K5</accession>
<evidence type="ECO:0000313" key="1">
    <source>
        <dbReference type="EMBL" id="MYL34341.1"/>
    </source>
</evidence>
<proteinExistence type="predicted"/>
<dbReference type="Proteomes" id="UP000468638">
    <property type="component" value="Unassembled WGS sequence"/>
</dbReference>
<dbReference type="AlphaFoldDB" id="A0A6I5A3K5"/>
<dbReference type="OrthoDB" id="9914359at2"/>
<protein>
    <submittedName>
        <fullName evidence="1">Uncharacterized protein</fullName>
    </submittedName>
</protein>
<dbReference type="RefSeq" id="WP_160848633.1">
    <property type="nucleotide sequence ID" value="NZ_WMEQ01000008.1"/>
</dbReference>
<organism evidence="1 2">
    <name type="scientific">Pontibacillus yanchengensis</name>
    <dbReference type="NCBI Taxonomy" id="462910"/>
    <lineage>
        <taxon>Bacteria</taxon>
        <taxon>Bacillati</taxon>
        <taxon>Bacillota</taxon>
        <taxon>Bacilli</taxon>
        <taxon>Bacillales</taxon>
        <taxon>Bacillaceae</taxon>
        <taxon>Pontibacillus</taxon>
    </lineage>
</organism>
<evidence type="ECO:0000313" key="2">
    <source>
        <dbReference type="Proteomes" id="UP000468638"/>
    </source>
</evidence>
<reference evidence="1 2" key="1">
    <citation type="submission" date="2019-11" db="EMBL/GenBank/DDBJ databases">
        <title>Genome sequences of 17 halophilic strains isolated from different environments.</title>
        <authorList>
            <person name="Furrow R.E."/>
        </authorList>
    </citation>
    <scope>NUCLEOTIDE SEQUENCE [LARGE SCALE GENOMIC DNA]</scope>
    <source>
        <strain evidence="1 2">22514_16_FS</strain>
    </source>
</reference>
<name>A0A6I5A3K5_9BACI</name>
<sequence>MNLSQLLNGNEIPSTKRITYKELTSIIQKRLLQLNEHYVWYQFTYLEELREMYVGTLPYFIFLGRKINVEPWKVKRSLDGWVFDVDITEQIQALYMEMNKVITSEHQQDVFQNIIEQYCNIGLTLGITPNQIQHRYKQERKNMIEPFRNEIMKHYIQRRYFGT</sequence>
<gene>
    <name evidence="1" type="ORF">GLW05_12100</name>
</gene>
<comment type="caution">
    <text evidence="1">The sequence shown here is derived from an EMBL/GenBank/DDBJ whole genome shotgun (WGS) entry which is preliminary data.</text>
</comment>
<dbReference type="EMBL" id="WMEQ01000008">
    <property type="protein sequence ID" value="MYL34341.1"/>
    <property type="molecule type" value="Genomic_DNA"/>
</dbReference>